<accession>A0A9P4H0F6</accession>
<dbReference type="SUPFAM" id="SSF51322">
    <property type="entry name" value="Cyanovirin-N"/>
    <property type="match status" value="1"/>
</dbReference>
<dbReference type="OrthoDB" id="2857413at2759"/>
<gene>
    <name evidence="3" type="ORF">EK21DRAFT_93315</name>
</gene>
<dbReference type="InterPro" id="IPR036673">
    <property type="entry name" value="Cyanovirin-N_sf"/>
</dbReference>
<sequence>MPFIDTCHNISYDVNTGILSADCDTENKGVFNSHPRCWLNINDCLLVRDYKIIPTTGPRNFQSGSDHTLTVYKPEHGEKMEVNFYAPATIAYMLSHEQMIPQTRWEQLVREAKGEPIWDGNWGGRGNKVDLNDYIENHDGLLVFNLGNDVEEGWVWKKIEDFLAEFPNPNPRTPIVSTSADSSSRAQSWAKRSENHEEWLKKTFVKDGKRYLQGQRVEIKG</sequence>
<dbReference type="EMBL" id="ML978268">
    <property type="protein sequence ID" value="KAF2025345.1"/>
    <property type="molecule type" value="Genomic_DNA"/>
</dbReference>
<feature type="domain" description="Cyanovirin-N" evidence="2">
    <location>
        <begin position="3"/>
        <end position="142"/>
    </location>
</feature>
<dbReference type="Pfam" id="PF08881">
    <property type="entry name" value="CVNH"/>
    <property type="match status" value="1"/>
</dbReference>
<feature type="compositionally biased region" description="Low complexity" evidence="1">
    <location>
        <begin position="177"/>
        <end position="190"/>
    </location>
</feature>
<comment type="caution">
    <text evidence="3">The sequence shown here is derived from an EMBL/GenBank/DDBJ whole genome shotgun (WGS) entry which is preliminary data.</text>
</comment>
<evidence type="ECO:0000313" key="3">
    <source>
        <dbReference type="EMBL" id="KAF2025345.1"/>
    </source>
</evidence>
<name>A0A9P4H0F6_9PLEO</name>
<dbReference type="AlphaFoldDB" id="A0A9P4H0F6"/>
<proteinExistence type="predicted"/>
<evidence type="ECO:0000256" key="1">
    <source>
        <dbReference type="SAM" id="MobiDB-lite"/>
    </source>
</evidence>
<protein>
    <recommendedName>
        <fullName evidence="2">Cyanovirin-N domain-containing protein</fullName>
    </recommendedName>
</protein>
<reference evidence="3" key="1">
    <citation type="journal article" date="2020" name="Stud. Mycol.">
        <title>101 Dothideomycetes genomes: a test case for predicting lifestyles and emergence of pathogens.</title>
        <authorList>
            <person name="Haridas S."/>
            <person name="Albert R."/>
            <person name="Binder M."/>
            <person name="Bloem J."/>
            <person name="Labutti K."/>
            <person name="Salamov A."/>
            <person name="Andreopoulos B."/>
            <person name="Baker S."/>
            <person name="Barry K."/>
            <person name="Bills G."/>
            <person name="Bluhm B."/>
            <person name="Cannon C."/>
            <person name="Castanera R."/>
            <person name="Culley D."/>
            <person name="Daum C."/>
            <person name="Ezra D."/>
            <person name="Gonzalez J."/>
            <person name="Henrissat B."/>
            <person name="Kuo A."/>
            <person name="Liang C."/>
            <person name="Lipzen A."/>
            <person name="Lutzoni F."/>
            <person name="Magnuson J."/>
            <person name="Mondo S."/>
            <person name="Nolan M."/>
            <person name="Ohm R."/>
            <person name="Pangilinan J."/>
            <person name="Park H.-J."/>
            <person name="Ramirez L."/>
            <person name="Alfaro M."/>
            <person name="Sun H."/>
            <person name="Tritt A."/>
            <person name="Yoshinaga Y."/>
            <person name="Zwiers L.-H."/>
            <person name="Turgeon B."/>
            <person name="Goodwin S."/>
            <person name="Spatafora J."/>
            <person name="Crous P."/>
            <person name="Grigoriev I."/>
        </authorList>
    </citation>
    <scope>NUCLEOTIDE SEQUENCE</scope>
    <source>
        <strain evidence="3">CBS 110217</strain>
    </source>
</reference>
<evidence type="ECO:0000313" key="4">
    <source>
        <dbReference type="Proteomes" id="UP000799777"/>
    </source>
</evidence>
<organism evidence="3 4">
    <name type="scientific">Setomelanomma holmii</name>
    <dbReference type="NCBI Taxonomy" id="210430"/>
    <lineage>
        <taxon>Eukaryota</taxon>
        <taxon>Fungi</taxon>
        <taxon>Dikarya</taxon>
        <taxon>Ascomycota</taxon>
        <taxon>Pezizomycotina</taxon>
        <taxon>Dothideomycetes</taxon>
        <taxon>Pleosporomycetidae</taxon>
        <taxon>Pleosporales</taxon>
        <taxon>Pleosporineae</taxon>
        <taxon>Phaeosphaeriaceae</taxon>
        <taxon>Setomelanomma</taxon>
    </lineage>
</organism>
<evidence type="ECO:0000259" key="2">
    <source>
        <dbReference type="Pfam" id="PF08881"/>
    </source>
</evidence>
<dbReference type="InterPro" id="IPR011058">
    <property type="entry name" value="Cyanovirin-N"/>
</dbReference>
<feature type="region of interest" description="Disordered" evidence="1">
    <location>
        <begin position="173"/>
        <end position="194"/>
    </location>
</feature>
<dbReference type="Proteomes" id="UP000799777">
    <property type="component" value="Unassembled WGS sequence"/>
</dbReference>
<keyword evidence="4" id="KW-1185">Reference proteome</keyword>